<dbReference type="Pfam" id="PF00447">
    <property type="entry name" value="HSF_DNA-bind"/>
    <property type="match status" value="1"/>
</dbReference>
<feature type="compositionally biased region" description="Low complexity" evidence="10">
    <location>
        <begin position="651"/>
        <end position="672"/>
    </location>
</feature>
<dbReference type="PANTHER" id="PTHR10015">
    <property type="entry name" value="HEAT SHOCK TRANSCRIPTION FACTOR"/>
    <property type="match status" value="1"/>
</dbReference>
<dbReference type="SMART" id="SM00415">
    <property type="entry name" value="HSF"/>
    <property type="match status" value="1"/>
</dbReference>
<evidence type="ECO:0000256" key="4">
    <source>
        <dbReference type="ARBA" id="ARBA00023125"/>
    </source>
</evidence>
<keyword evidence="5" id="KW-0804">Transcription</keyword>
<sequence>MADNLKDSSHRISSTSISNTDSNVSLIPDNNSNEIIINDKVNPPVISPVSTNVSSTHLKDITPIDPDITGAYNLSNSKHTKDIKDKKNTKNERKVKIRTIDDDIDDVLSNEILNKDDILNSISIENDDVSNEMLKDSTFINTIDGIPVDDINSSLTTVNNKLGNSDLLQTVVDSSNDAGNIQNDTKLLPVIKKPKAVKKISSQQSNKRPAFVIKLWQMMNDDSNSKYIRWVDPGDVIQVFDREQFMKEVLPKYFKHNNFASFVRQLNMYGWRKVQDPTAGSLIQSEEIWQFENKNFIKGREDLLDNIVRNKPANHAEEEEYDIKALMDQLELMKRNQILITEDLRRVRHDNELLWKENFIARERHKIQSDTLDKIMRFLASIYGNNTNNLLEQMHNGNTGDLVEINSFDYPNSNRFGFNNGNSMNGRSKNNPNLNTNDNNYGNNMNDNNNMNRNRSSNIPNSMVMTSDQYSRRYDQQNQYSNYQGGNQVALQNNRYNNYYAESNTSPNQQFASPDYRSNAIQAAPYYNSYGSPSMHNGNNNMNDNGTNGRRLMITNRSNGSVDLSAGFNSNAPTTSSKSGRSPNEVRMNNLNYETATNDGSVDSSIHEIQRGPENRNLNVQTNYVRQMPDFINTPRQFSDVDQRNSMSEASNNQIQSLNGSSNSSLSEQRNQNSSNIITHIQNQLHKNESTLKNANNWLNKYNDNLDPNEIDLPENFEVDDFFQQPLDLSLNATPIDLNNIDGFINTETPLHTPNFTNAQLNTLAPSNTLINDNVNNQMIRDNQNIDQSNNNKRLYQTNYDPGLNPNKKQRPL</sequence>
<evidence type="ECO:0000256" key="1">
    <source>
        <dbReference type="ARBA" id="ARBA00004123"/>
    </source>
</evidence>
<evidence type="ECO:0000256" key="8">
    <source>
        <dbReference type="ARBA" id="ARBA00084017"/>
    </source>
</evidence>
<dbReference type="GO" id="GO:0003700">
    <property type="term" value="F:DNA-binding transcription factor activity"/>
    <property type="evidence" value="ECO:0007669"/>
    <property type="project" value="InterPro"/>
</dbReference>
<evidence type="ECO:0000256" key="5">
    <source>
        <dbReference type="ARBA" id="ARBA00023163"/>
    </source>
</evidence>
<dbReference type="SUPFAM" id="SSF46785">
    <property type="entry name" value="Winged helix' DNA-binding domain"/>
    <property type="match status" value="1"/>
</dbReference>
<feature type="domain" description="HSF-type DNA-binding" evidence="11">
    <location>
        <begin position="250"/>
        <end position="274"/>
    </location>
</feature>
<dbReference type="InterPro" id="IPR036390">
    <property type="entry name" value="WH_DNA-bd_sf"/>
</dbReference>
<dbReference type="Gene3D" id="1.10.10.10">
    <property type="entry name" value="Winged helix-like DNA-binding domain superfamily/Winged helix DNA-binding domain"/>
    <property type="match status" value="1"/>
</dbReference>
<keyword evidence="3" id="KW-0805">Transcription regulation</keyword>
<feature type="compositionally biased region" description="Basic and acidic residues" evidence="10">
    <location>
        <begin position="1"/>
        <end position="10"/>
    </location>
</feature>
<dbReference type="InterPro" id="IPR000232">
    <property type="entry name" value="HSF_DNA-bd"/>
</dbReference>
<evidence type="ECO:0000313" key="12">
    <source>
        <dbReference type="EMBL" id="GMM48012.1"/>
    </source>
</evidence>
<proteinExistence type="inferred from homology"/>
<feature type="compositionally biased region" description="Low complexity" evidence="10">
    <location>
        <begin position="419"/>
        <end position="461"/>
    </location>
</feature>
<feature type="compositionally biased region" description="Low complexity" evidence="10">
    <location>
        <begin position="11"/>
        <end position="25"/>
    </location>
</feature>
<dbReference type="EMBL" id="BTGB01000009">
    <property type="protein sequence ID" value="GMM48012.1"/>
    <property type="molecule type" value="Genomic_DNA"/>
</dbReference>
<feature type="compositionally biased region" description="Polar residues" evidence="10">
    <location>
        <begin position="784"/>
        <end position="800"/>
    </location>
</feature>
<feature type="region of interest" description="Disordered" evidence="10">
    <location>
        <begin position="784"/>
        <end position="813"/>
    </location>
</feature>
<dbReference type="GO" id="GO:0005634">
    <property type="term" value="C:nucleus"/>
    <property type="evidence" value="ECO:0007669"/>
    <property type="project" value="UniProtKB-SubCell"/>
</dbReference>
<name>A0AAV5RA97_PICKL</name>
<evidence type="ECO:0000256" key="9">
    <source>
        <dbReference type="RuleBase" id="RU004020"/>
    </source>
</evidence>
<evidence type="ECO:0000313" key="13">
    <source>
        <dbReference type="Proteomes" id="UP001378960"/>
    </source>
</evidence>
<dbReference type="PROSITE" id="PS00434">
    <property type="entry name" value="HSF_DOMAIN"/>
    <property type="match status" value="1"/>
</dbReference>
<protein>
    <recommendedName>
        <fullName evidence="7">Heat shock transcription factor</fullName>
    </recommendedName>
    <alternativeName>
        <fullName evidence="8">Heat shock factor protein</fullName>
    </alternativeName>
</protein>
<feature type="region of interest" description="Disordered" evidence="10">
    <location>
        <begin position="1"/>
        <end position="25"/>
    </location>
</feature>
<organism evidence="12 13">
    <name type="scientific">Pichia kluyveri</name>
    <name type="common">Yeast</name>
    <dbReference type="NCBI Taxonomy" id="36015"/>
    <lineage>
        <taxon>Eukaryota</taxon>
        <taxon>Fungi</taxon>
        <taxon>Dikarya</taxon>
        <taxon>Ascomycota</taxon>
        <taxon>Saccharomycotina</taxon>
        <taxon>Pichiomycetes</taxon>
        <taxon>Pichiales</taxon>
        <taxon>Pichiaceae</taxon>
        <taxon>Pichia</taxon>
    </lineage>
</organism>
<evidence type="ECO:0000256" key="6">
    <source>
        <dbReference type="ARBA" id="ARBA00023242"/>
    </source>
</evidence>
<dbReference type="AlphaFoldDB" id="A0AAV5RA97"/>
<evidence type="ECO:0000256" key="3">
    <source>
        <dbReference type="ARBA" id="ARBA00023015"/>
    </source>
</evidence>
<feature type="region of interest" description="Disordered" evidence="10">
    <location>
        <begin position="560"/>
        <end position="586"/>
    </location>
</feature>
<comment type="caution">
    <text evidence="12">The sequence shown here is derived from an EMBL/GenBank/DDBJ whole genome shotgun (WGS) entry which is preliminary data.</text>
</comment>
<keyword evidence="6" id="KW-0539">Nucleus</keyword>
<evidence type="ECO:0000256" key="10">
    <source>
        <dbReference type="SAM" id="MobiDB-lite"/>
    </source>
</evidence>
<keyword evidence="4" id="KW-0238">DNA-binding</keyword>
<evidence type="ECO:0000256" key="2">
    <source>
        <dbReference type="ARBA" id="ARBA00006403"/>
    </source>
</evidence>
<dbReference type="Proteomes" id="UP001378960">
    <property type="component" value="Unassembled WGS sequence"/>
</dbReference>
<dbReference type="PRINTS" id="PR00056">
    <property type="entry name" value="HSFDOMAIN"/>
</dbReference>
<accession>A0AAV5RA97</accession>
<comment type="subcellular location">
    <subcellularLocation>
        <location evidence="1">Nucleus</location>
    </subcellularLocation>
</comment>
<reference evidence="12 13" key="1">
    <citation type="journal article" date="2023" name="Elife">
        <title>Identification of key yeast species and microbe-microbe interactions impacting larval growth of Drosophila in the wild.</title>
        <authorList>
            <person name="Mure A."/>
            <person name="Sugiura Y."/>
            <person name="Maeda R."/>
            <person name="Honda K."/>
            <person name="Sakurai N."/>
            <person name="Takahashi Y."/>
            <person name="Watada M."/>
            <person name="Katoh T."/>
            <person name="Gotoh A."/>
            <person name="Gotoh Y."/>
            <person name="Taniguchi I."/>
            <person name="Nakamura K."/>
            <person name="Hayashi T."/>
            <person name="Katayama T."/>
            <person name="Uemura T."/>
            <person name="Hattori Y."/>
        </authorList>
    </citation>
    <scope>NUCLEOTIDE SEQUENCE [LARGE SCALE GENOMIC DNA]</scope>
    <source>
        <strain evidence="12 13">PK-24</strain>
    </source>
</reference>
<gene>
    <name evidence="12" type="ORF">DAPK24_046100</name>
</gene>
<evidence type="ECO:0000256" key="7">
    <source>
        <dbReference type="ARBA" id="ARBA00068818"/>
    </source>
</evidence>
<keyword evidence="13" id="KW-1185">Reference proteome</keyword>
<dbReference type="InterPro" id="IPR036388">
    <property type="entry name" value="WH-like_DNA-bd_sf"/>
</dbReference>
<feature type="region of interest" description="Disordered" evidence="10">
    <location>
        <begin position="635"/>
        <end position="672"/>
    </location>
</feature>
<feature type="region of interest" description="Disordered" evidence="10">
    <location>
        <begin position="419"/>
        <end position="463"/>
    </location>
</feature>
<dbReference type="FunFam" id="1.10.10.10:FF:000027">
    <property type="entry name" value="Heat shock transcription factor 1"/>
    <property type="match status" value="1"/>
</dbReference>
<comment type="similarity">
    <text evidence="2 9">Belongs to the HSF family.</text>
</comment>
<dbReference type="GO" id="GO:0043565">
    <property type="term" value="F:sequence-specific DNA binding"/>
    <property type="evidence" value="ECO:0007669"/>
    <property type="project" value="InterPro"/>
</dbReference>
<dbReference type="PANTHER" id="PTHR10015:SF427">
    <property type="entry name" value="HEAT SHOCK FACTOR PROTEIN"/>
    <property type="match status" value="1"/>
</dbReference>
<evidence type="ECO:0000259" key="11">
    <source>
        <dbReference type="PROSITE" id="PS00434"/>
    </source>
</evidence>